<keyword evidence="2" id="KW-1185">Reference proteome</keyword>
<accession>F8A5F0</accession>
<dbReference type="AlphaFoldDB" id="F8A5F0"/>
<organism evidence="1 2">
    <name type="scientific">Cellulomonas gilvus (strain ATCC 13127 / NRRL B-14078)</name>
    <name type="common">Cellvibrio gilvus</name>
    <dbReference type="NCBI Taxonomy" id="593907"/>
    <lineage>
        <taxon>Bacteria</taxon>
        <taxon>Bacillati</taxon>
        <taxon>Actinomycetota</taxon>
        <taxon>Actinomycetes</taxon>
        <taxon>Micrococcales</taxon>
        <taxon>Cellulomonadaceae</taxon>
        <taxon>Cellulomonas</taxon>
    </lineage>
</organism>
<dbReference type="KEGG" id="cga:Celgi_0445"/>
<reference evidence="2" key="1">
    <citation type="submission" date="2011-04" db="EMBL/GenBank/DDBJ databases">
        <title>Complete sequence of Cellvibrio gilvus ATCC 13127.</title>
        <authorList>
            <person name="Lucas S."/>
            <person name="Han J."/>
            <person name="Lapidus A."/>
            <person name="Cheng J.-F."/>
            <person name="Goodwin L."/>
            <person name="Pitluck S."/>
            <person name="Peters L."/>
            <person name="Munk A."/>
            <person name="Detter J.C."/>
            <person name="Han C."/>
            <person name="Tapia R."/>
            <person name="Land M."/>
            <person name="Hauser L."/>
            <person name="Kyrpides N."/>
            <person name="Ivanova N."/>
            <person name="Ovchinnikova G."/>
            <person name="Pagani I."/>
            <person name="Mead D."/>
            <person name="Brumm P."/>
            <person name="Woyke T."/>
        </authorList>
    </citation>
    <scope>NUCLEOTIDE SEQUENCE [LARGE SCALE GENOMIC DNA]</scope>
    <source>
        <strain evidence="2">ATCC 13127 / NRRL B-14078</strain>
    </source>
</reference>
<dbReference type="EMBL" id="CP002665">
    <property type="protein sequence ID" value="AEI10967.1"/>
    <property type="molecule type" value="Genomic_DNA"/>
</dbReference>
<dbReference type="SUPFAM" id="SSF141457">
    <property type="entry name" value="BH3618-like"/>
    <property type="match status" value="1"/>
</dbReference>
<dbReference type="InterPro" id="IPR003775">
    <property type="entry name" value="Flagellar_assembly_factor_FliW"/>
</dbReference>
<dbReference type="Pfam" id="PF02623">
    <property type="entry name" value="FliW"/>
    <property type="match status" value="1"/>
</dbReference>
<name>F8A5F0_CELGA</name>
<dbReference type="RefSeq" id="WP_013882492.1">
    <property type="nucleotide sequence ID" value="NC_015671.1"/>
</dbReference>
<dbReference type="GO" id="GO:0044780">
    <property type="term" value="P:bacterial-type flagellum assembly"/>
    <property type="evidence" value="ECO:0007669"/>
    <property type="project" value="InterPro"/>
</dbReference>
<proteinExistence type="predicted"/>
<dbReference type="STRING" id="593907.Celgi_0445"/>
<sequence length="136" mass="14310">MSPAAMLGTPADRALVTLGGTEVPAALTLTEPLPGLPGRTRYVLEPVAEADGLFTLRSQDGPATRLFVVDPTHYFPGYEPEVPAEGERRLLVVVHPPTADQPATANLLAPLVVDPAAATAQQTVLDADWPLRAPLT</sequence>
<evidence type="ECO:0008006" key="3">
    <source>
        <dbReference type="Google" id="ProtNLM"/>
    </source>
</evidence>
<protein>
    <recommendedName>
        <fullName evidence="3">Flagellar assembly factor FliW</fullName>
    </recommendedName>
</protein>
<dbReference type="eggNOG" id="COG1699">
    <property type="taxonomic scope" value="Bacteria"/>
</dbReference>
<dbReference type="HOGENOM" id="CLU_112356_3_1_11"/>
<dbReference type="Gene3D" id="2.30.290.10">
    <property type="entry name" value="BH3618-like"/>
    <property type="match status" value="1"/>
</dbReference>
<dbReference type="InterPro" id="IPR024046">
    <property type="entry name" value="Flagellar_assmbl_FliW_dom_sf"/>
</dbReference>
<evidence type="ECO:0000313" key="2">
    <source>
        <dbReference type="Proteomes" id="UP000000485"/>
    </source>
</evidence>
<dbReference type="Proteomes" id="UP000000485">
    <property type="component" value="Chromosome"/>
</dbReference>
<evidence type="ECO:0000313" key="1">
    <source>
        <dbReference type="EMBL" id="AEI10967.1"/>
    </source>
</evidence>
<gene>
    <name evidence="1" type="ordered locus">Celgi_0445</name>
</gene>